<evidence type="ECO:0000256" key="1">
    <source>
        <dbReference type="ARBA" id="ARBA00004173"/>
    </source>
</evidence>
<organism evidence="11 12">
    <name type="scientific">Sordaria macrospora</name>
    <dbReference type="NCBI Taxonomy" id="5147"/>
    <lineage>
        <taxon>Eukaryota</taxon>
        <taxon>Fungi</taxon>
        <taxon>Dikarya</taxon>
        <taxon>Ascomycota</taxon>
        <taxon>Pezizomycotina</taxon>
        <taxon>Sordariomycetes</taxon>
        <taxon>Sordariomycetidae</taxon>
        <taxon>Sordariales</taxon>
        <taxon>Sordariaceae</taxon>
        <taxon>Sordaria</taxon>
    </lineage>
</organism>
<name>A0A8S8ZRV9_SORMA</name>
<dbReference type="EMBL" id="NMPR01000086">
    <property type="protein sequence ID" value="KAA8631075.1"/>
    <property type="molecule type" value="Genomic_DNA"/>
</dbReference>
<dbReference type="CDD" id="cd09274">
    <property type="entry name" value="RNase_HI_RT_Ty3"/>
    <property type="match status" value="1"/>
</dbReference>
<accession>A0A8S8ZRV9</accession>
<proteinExistence type="predicted"/>
<evidence type="ECO:0000256" key="9">
    <source>
        <dbReference type="SAM" id="MobiDB-lite"/>
    </source>
</evidence>
<dbReference type="InterPro" id="IPR043128">
    <property type="entry name" value="Rev_trsase/Diguanyl_cyclase"/>
</dbReference>
<dbReference type="FunFam" id="3.30.70.270:FF:000063">
    <property type="entry name" value="Zinc knuckle domaincontaining protein"/>
    <property type="match status" value="1"/>
</dbReference>
<evidence type="ECO:0000256" key="4">
    <source>
        <dbReference type="ARBA" id="ARBA00022722"/>
    </source>
</evidence>
<dbReference type="Gene3D" id="3.30.70.270">
    <property type="match status" value="2"/>
</dbReference>
<dbReference type="SUPFAM" id="SSF56672">
    <property type="entry name" value="DNA/RNA polymerases"/>
    <property type="match status" value="1"/>
</dbReference>
<keyword evidence="4" id="KW-0540">Nuclease</keyword>
<dbReference type="InterPro" id="IPR041373">
    <property type="entry name" value="RT_RNaseH"/>
</dbReference>
<comment type="subcellular location">
    <subcellularLocation>
        <location evidence="1">Mitochondrion</location>
    </subcellularLocation>
</comment>
<dbReference type="AlphaFoldDB" id="A0A8S8ZRV9"/>
<keyword evidence="8" id="KW-0496">Mitochondrion</keyword>
<evidence type="ECO:0000256" key="5">
    <source>
        <dbReference type="ARBA" id="ARBA00022759"/>
    </source>
</evidence>
<dbReference type="InterPro" id="IPR043502">
    <property type="entry name" value="DNA/RNA_pol_sf"/>
</dbReference>
<gene>
    <name evidence="11" type="ORF">SMACR_09594</name>
</gene>
<feature type="compositionally biased region" description="Basic and acidic residues" evidence="9">
    <location>
        <begin position="504"/>
        <end position="513"/>
    </location>
</feature>
<evidence type="ECO:0000256" key="8">
    <source>
        <dbReference type="ARBA" id="ARBA00023128"/>
    </source>
</evidence>
<dbReference type="GO" id="GO:0016787">
    <property type="term" value="F:hydrolase activity"/>
    <property type="evidence" value="ECO:0007669"/>
    <property type="project" value="UniProtKB-KW"/>
</dbReference>
<dbReference type="PROSITE" id="PS50878">
    <property type="entry name" value="RT_POL"/>
    <property type="match status" value="1"/>
</dbReference>
<dbReference type="Proteomes" id="UP000433876">
    <property type="component" value="Unassembled WGS sequence"/>
</dbReference>
<feature type="region of interest" description="Disordered" evidence="9">
    <location>
        <begin position="500"/>
        <end position="521"/>
    </location>
</feature>
<dbReference type="PANTHER" id="PTHR37984">
    <property type="entry name" value="PROTEIN CBG26694"/>
    <property type="match status" value="1"/>
</dbReference>
<evidence type="ECO:0000256" key="3">
    <source>
        <dbReference type="ARBA" id="ARBA00022695"/>
    </source>
</evidence>
<keyword evidence="6" id="KW-0378">Hydrolase</keyword>
<evidence type="ECO:0000313" key="12">
    <source>
        <dbReference type="Proteomes" id="UP000433876"/>
    </source>
</evidence>
<dbReference type="CDD" id="cd01647">
    <property type="entry name" value="RT_LTR"/>
    <property type="match status" value="1"/>
</dbReference>
<keyword evidence="3" id="KW-0548">Nucleotidyltransferase</keyword>
<keyword evidence="5" id="KW-0255">Endonuclease</keyword>
<dbReference type="GO" id="GO:0003964">
    <property type="term" value="F:RNA-directed DNA polymerase activity"/>
    <property type="evidence" value="ECO:0007669"/>
    <property type="project" value="UniProtKB-KW"/>
</dbReference>
<dbReference type="VEuPathDB" id="FungiDB:SMAC_09832"/>
<dbReference type="Pfam" id="PF00078">
    <property type="entry name" value="RVT_1"/>
    <property type="match status" value="1"/>
</dbReference>
<dbReference type="Pfam" id="PF17917">
    <property type="entry name" value="RT_RNaseH"/>
    <property type="match status" value="1"/>
</dbReference>
<dbReference type="InterPro" id="IPR000477">
    <property type="entry name" value="RT_dom"/>
</dbReference>
<comment type="caution">
    <text evidence="11">The sequence shown here is derived from an EMBL/GenBank/DDBJ whole genome shotgun (WGS) entry which is preliminary data.</text>
</comment>
<keyword evidence="2" id="KW-0808">Transferase</keyword>
<evidence type="ECO:0000259" key="10">
    <source>
        <dbReference type="PROSITE" id="PS50878"/>
    </source>
</evidence>
<dbReference type="InterPro" id="IPR050951">
    <property type="entry name" value="Retrovirus_Pol_polyprotein"/>
</dbReference>
<evidence type="ECO:0000256" key="6">
    <source>
        <dbReference type="ARBA" id="ARBA00022801"/>
    </source>
</evidence>
<dbReference type="GO" id="GO:0004519">
    <property type="term" value="F:endonuclease activity"/>
    <property type="evidence" value="ECO:0007669"/>
    <property type="project" value="UniProtKB-KW"/>
</dbReference>
<protein>
    <recommendedName>
        <fullName evidence="10">Reverse transcriptase domain-containing protein</fullName>
    </recommendedName>
</protein>
<dbReference type="PANTHER" id="PTHR37984:SF5">
    <property type="entry name" value="PROTEIN NYNRIN-LIKE"/>
    <property type="match status" value="1"/>
</dbReference>
<evidence type="ECO:0000313" key="11">
    <source>
        <dbReference type="EMBL" id="KAA8631075.1"/>
    </source>
</evidence>
<feature type="domain" description="Reverse transcriptase" evidence="10">
    <location>
        <begin position="113"/>
        <end position="292"/>
    </location>
</feature>
<reference evidence="11 12" key="1">
    <citation type="submission" date="2017-07" db="EMBL/GenBank/DDBJ databases">
        <title>Genome sequence of the Sordaria macrospora wild type strain R19027.</title>
        <authorList>
            <person name="Nowrousian M."/>
            <person name="Teichert I."/>
            <person name="Kueck U."/>
        </authorList>
    </citation>
    <scope>NUCLEOTIDE SEQUENCE [LARGE SCALE GENOMIC DNA]</scope>
    <source>
        <strain evidence="11 12">R19027</strain>
        <tissue evidence="11">Mycelium</tissue>
    </source>
</reference>
<evidence type="ECO:0000256" key="7">
    <source>
        <dbReference type="ARBA" id="ARBA00022918"/>
    </source>
</evidence>
<sequence length="565" mass="65067">MNFYAKRGETIEETSLCEINGIIEAMQTGADLLPEDEEGHRQLVMEKLPKKQWDRINVFSKKDSDTLPELKEKINHKIELEEGKSPQDLGYNSLYKMTLEELEECRQYITENLQKGFIKASSAPWVAPILFVPKGNGGLRFCVDYHKLNALSKKDRYPLPLIDETLACISQAKVFTKVDIRQAFHRIRMHPDHEDLTTFRTRYGAYKYKVLPFGLTGGPSSFQRFINEVLMGYLDNFCSAYIDDILIYSNDQEDHDKHVDMVLRRLEEAGLQADIKKCAFSVTKTKFLGFIIGTDGISVDPEKVAAVKEWKVPNTVKSVQEFLGFCNFYRKFIKDFSRIAKPLTNLTKKDLAFKWNDHASGGLMSQLQEDGEWHPVAFYSETMNSAEFNYPVHDKELMAVMKGIEQWQPELKGTKPFTIFTDHQALEYFNTKRVLNGRQVRWSETLSEYQFRMTYRPGKDNVAADALSRKLEDLKTVKNKKEDQFTLRMLKPADDGFFTFAGDKPTEPEEREPPPNSEGGNEAVGIEIAELEVSHDLTEELIQANRSAESLSIYRFFFRCCCCCF</sequence>
<evidence type="ECO:0000256" key="2">
    <source>
        <dbReference type="ARBA" id="ARBA00022679"/>
    </source>
</evidence>
<dbReference type="GO" id="GO:0005739">
    <property type="term" value="C:mitochondrion"/>
    <property type="evidence" value="ECO:0007669"/>
    <property type="project" value="UniProtKB-SubCell"/>
</dbReference>
<keyword evidence="7" id="KW-0695">RNA-directed DNA polymerase</keyword>
<dbReference type="Gene3D" id="3.10.10.10">
    <property type="entry name" value="HIV Type 1 Reverse Transcriptase, subunit A, domain 1"/>
    <property type="match status" value="1"/>
</dbReference>